<dbReference type="PANTHER" id="PTHR14303:SF0">
    <property type="entry name" value="DNA POLYMERASE DELTA SUBUNIT 4"/>
    <property type="match status" value="1"/>
</dbReference>
<dbReference type="GO" id="GO:0043625">
    <property type="term" value="C:delta DNA polymerase complex"/>
    <property type="evidence" value="ECO:0007669"/>
    <property type="project" value="TreeGrafter"/>
</dbReference>
<sequence length="202" mass="22093">MPPTTRKSTRGAGPASGAKQSTLSFNHRVTKPVSKAGKDTPVKPTPPTVEIPVVVVEKQQDDNSRATTPSTTAELISPITKTSLLEREKSEAELKAAKISDAAVRRYWEGIESSRRAKEVHKKHGEGLTVGEKVLRYFDVSSQYGPCIGITRLKRWKRAERLGLNPPIEVLAALIKEEERVDGQAERAHMDELMSSTAVGAV</sequence>
<name>A0AAN7B6M2_9PEZI</name>
<dbReference type="GO" id="GO:0000731">
    <property type="term" value="P:DNA synthesis involved in DNA repair"/>
    <property type="evidence" value="ECO:0007669"/>
    <property type="project" value="InterPro"/>
</dbReference>
<dbReference type="InterPro" id="IPR007218">
    <property type="entry name" value="DNA_pol_delta_4"/>
</dbReference>
<evidence type="ECO:0000256" key="1">
    <source>
        <dbReference type="SAM" id="MobiDB-lite"/>
    </source>
</evidence>
<proteinExistence type="predicted"/>
<organism evidence="2 3">
    <name type="scientific">Rhypophila decipiens</name>
    <dbReference type="NCBI Taxonomy" id="261697"/>
    <lineage>
        <taxon>Eukaryota</taxon>
        <taxon>Fungi</taxon>
        <taxon>Dikarya</taxon>
        <taxon>Ascomycota</taxon>
        <taxon>Pezizomycotina</taxon>
        <taxon>Sordariomycetes</taxon>
        <taxon>Sordariomycetidae</taxon>
        <taxon>Sordariales</taxon>
        <taxon>Naviculisporaceae</taxon>
        <taxon>Rhypophila</taxon>
    </lineage>
</organism>
<comment type="caution">
    <text evidence="2">The sequence shown here is derived from an EMBL/GenBank/DDBJ whole genome shotgun (WGS) entry which is preliminary data.</text>
</comment>
<dbReference type="PANTHER" id="PTHR14303">
    <property type="entry name" value="DNA POLYMERASE DELTA SUBUNIT 4"/>
    <property type="match status" value="1"/>
</dbReference>
<dbReference type="Proteomes" id="UP001301769">
    <property type="component" value="Unassembled WGS sequence"/>
</dbReference>
<feature type="region of interest" description="Disordered" evidence="1">
    <location>
        <begin position="1"/>
        <end position="71"/>
    </location>
</feature>
<feature type="compositionally biased region" description="Polar residues" evidence="1">
    <location>
        <begin position="18"/>
        <end position="27"/>
    </location>
</feature>
<dbReference type="Pfam" id="PF04081">
    <property type="entry name" value="DNA_pol_delta_4"/>
    <property type="match status" value="1"/>
</dbReference>
<accession>A0AAN7B6M2</accession>
<dbReference type="GO" id="GO:0006261">
    <property type="term" value="P:DNA-templated DNA replication"/>
    <property type="evidence" value="ECO:0007669"/>
    <property type="project" value="TreeGrafter"/>
</dbReference>
<evidence type="ECO:0000313" key="3">
    <source>
        <dbReference type="Proteomes" id="UP001301769"/>
    </source>
</evidence>
<reference evidence="2" key="1">
    <citation type="journal article" date="2023" name="Mol. Phylogenet. Evol.">
        <title>Genome-scale phylogeny and comparative genomics of the fungal order Sordariales.</title>
        <authorList>
            <person name="Hensen N."/>
            <person name="Bonometti L."/>
            <person name="Westerberg I."/>
            <person name="Brannstrom I.O."/>
            <person name="Guillou S."/>
            <person name="Cros-Aarteil S."/>
            <person name="Calhoun S."/>
            <person name="Haridas S."/>
            <person name="Kuo A."/>
            <person name="Mondo S."/>
            <person name="Pangilinan J."/>
            <person name="Riley R."/>
            <person name="LaButti K."/>
            <person name="Andreopoulos B."/>
            <person name="Lipzen A."/>
            <person name="Chen C."/>
            <person name="Yan M."/>
            <person name="Daum C."/>
            <person name="Ng V."/>
            <person name="Clum A."/>
            <person name="Steindorff A."/>
            <person name="Ohm R.A."/>
            <person name="Martin F."/>
            <person name="Silar P."/>
            <person name="Natvig D.O."/>
            <person name="Lalanne C."/>
            <person name="Gautier V."/>
            <person name="Ament-Velasquez S.L."/>
            <person name="Kruys A."/>
            <person name="Hutchinson M.I."/>
            <person name="Powell A.J."/>
            <person name="Barry K."/>
            <person name="Miller A.N."/>
            <person name="Grigoriev I.V."/>
            <person name="Debuchy R."/>
            <person name="Gladieux P."/>
            <person name="Hiltunen Thoren M."/>
            <person name="Johannesson H."/>
        </authorList>
    </citation>
    <scope>NUCLEOTIDE SEQUENCE</scope>
    <source>
        <strain evidence="2">PSN293</strain>
    </source>
</reference>
<keyword evidence="3" id="KW-1185">Reference proteome</keyword>
<dbReference type="EMBL" id="MU858131">
    <property type="protein sequence ID" value="KAK4212244.1"/>
    <property type="molecule type" value="Genomic_DNA"/>
</dbReference>
<protein>
    <submittedName>
        <fullName evidence="2">DNA polymerase delta subunit 4</fullName>
    </submittedName>
</protein>
<evidence type="ECO:0000313" key="2">
    <source>
        <dbReference type="EMBL" id="KAK4212244.1"/>
    </source>
</evidence>
<reference evidence="2" key="2">
    <citation type="submission" date="2023-05" db="EMBL/GenBank/DDBJ databases">
        <authorList>
            <consortium name="Lawrence Berkeley National Laboratory"/>
            <person name="Steindorff A."/>
            <person name="Hensen N."/>
            <person name="Bonometti L."/>
            <person name="Westerberg I."/>
            <person name="Brannstrom I.O."/>
            <person name="Guillou S."/>
            <person name="Cros-Aarteil S."/>
            <person name="Calhoun S."/>
            <person name="Haridas S."/>
            <person name="Kuo A."/>
            <person name="Mondo S."/>
            <person name="Pangilinan J."/>
            <person name="Riley R."/>
            <person name="Labutti K."/>
            <person name="Andreopoulos B."/>
            <person name="Lipzen A."/>
            <person name="Chen C."/>
            <person name="Yanf M."/>
            <person name="Daum C."/>
            <person name="Ng V."/>
            <person name="Clum A."/>
            <person name="Ohm R."/>
            <person name="Martin F."/>
            <person name="Silar P."/>
            <person name="Natvig D."/>
            <person name="Lalanne C."/>
            <person name="Gautier V."/>
            <person name="Ament-Velasquez S.L."/>
            <person name="Kruys A."/>
            <person name="Hutchinson M.I."/>
            <person name="Powell A.J."/>
            <person name="Barry K."/>
            <person name="Miller A.N."/>
            <person name="Grigoriev I.V."/>
            <person name="Debuchy R."/>
            <person name="Gladieux P."/>
            <person name="Thoren M.H."/>
            <person name="Johannesson H."/>
        </authorList>
    </citation>
    <scope>NUCLEOTIDE SEQUENCE</scope>
    <source>
        <strain evidence="2">PSN293</strain>
    </source>
</reference>
<dbReference type="AlphaFoldDB" id="A0AAN7B6M2"/>
<dbReference type="GO" id="GO:0003887">
    <property type="term" value="F:DNA-directed DNA polymerase activity"/>
    <property type="evidence" value="ECO:0007669"/>
    <property type="project" value="TreeGrafter"/>
</dbReference>
<gene>
    <name evidence="2" type="ORF">QBC37DRAFT_196116</name>
</gene>